<evidence type="ECO:0000256" key="2">
    <source>
        <dbReference type="ARBA" id="ARBA00022448"/>
    </source>
</evidence>
<proteinExistence type="inferred from homology"/>
<organism evidence="14 15">
    <name type="scientific">Reichenbachiella faecimaris</name>
    <dbReference type="NCBI Taxonomy" id="692418"/>
    <lineage>
        <taxon>Bacteria</taxon>
        <taxon>Pseudomonadati</taxon>
        <taxon>Bacteroidota</taxon>
        <taxon>Cytophagia</taxon>
        <taxon>Cytophagales</taxon>
        <taxon>Reichenbachiellaceae</taxon>
        <taxon>Reichenbachiella</taxon>
    </lineage>
</organism>
<sequence>MGLFLFAYQANAQQQIQGTVKDSYGESLIGVTILEQGTTNGTITDIDGNYMITVAGSESILAFSYVGYKKENRSVGSLSRIDLVLTEDSEQLETVVVTALGFEQKQDDLGYATSVVSNESIAKSGESTLLNSLSGKSSGIRISRNSGDPGAGAFIQIRGLSSVTRNSQPLIVVDGVPISNASRGNNEGIAQQSRLNDINPNDIESVSVLKGASAAALWGTQALGGVIMIKTKSGKYNQDLQVSFKSSYSVDVINRKYPLQTKFGQGNNGVWAPNVVDSWGDKISDRTGGEDELDTSGEYFMDQNGKVWYPVVSKNSQTIYDDFNFDQIFQNGHFWENNISLTAGNDKGNIFFSIGDMNQEGIIKNNSDYRRTTVRTNAEYLMTSKLRINANSTYIKTKSNRIRRGASSSGLYLGLLRTAPDFDNSGYRGSYFGPGNVAPIVNRHRSYRNPVGSSGSAGYNNPSWTINEQQDLAEVDRFINTFKLTYSPTTWLDLIGRVGIDHYSEEREQFYTPGSAAGAFGTGLFSNETAVNAIFNMDYIAKASKSFGDNFSGTLLVGFNYNNRRTQVDGSEINNFIQYADVAGITRDIDNALPENRSVASSYGSERTVGTYSELTVSAYDMLFATGTVRAESASTFGDADNTFVFPSVTLAWKFSELLDFDFLSFGKLRGSYGEVGVQPARYSTSNVFVSPTYADSYGGGLSLGLYGNGGFVPSTNRGNPSLKPERKKEFEVGSDLRFLGDRLSLSGTYFNNTTSDVLLDFPVANSRGYDEIYANAAEIKNSGVELDLGYTVLRTSHLSWQLNFIYTQVDNEVTDLVGVESLELGGLSAVNNRVVEGQPHGILWGSRTLRDDDGNIVYDAFGFPEQDEEEGIIGDPNPDWQGSIISTLKYKGFTLSALFETYQGADIYAGTKSALYDLGRWEDSGLETTANQNLLDYNGNVILAGTTFRGTIGDFGAGPVALTQPWYSGDGGFFGNGNDELYIEDGSWTRLRELSLSYALTSPWLKSKTGLRSAEISVTGRNLLLWTPFEGNDPDTNFSGVSSGRGIDYFNNPGTKSYIFTLLLNF</sequence>
<feature type="domain" description="TonB-dependent receptor plug" evidence="13">
    <location>
        <begin position="106"/>
        <end position="226"/>
    </location>
</feature>
<evidence type="ECO:0000256" key="7">
    <source>
        <dbReference type="ARBA" id="ARBA00023136"/>
    </source>
</evidence>
<dbReference type="InterPro" id="IPR000531">
    <property type="entry name" value="Beta-barrel_TonB"/>
</dbReference>
<keyword evidence="8" id="KW-0675">Receptor</keyword>
<evidence type="ECO:0000256" key="11">
    <source>
        <dbReference type="RuleBase" id="RU003357"/>
    </source>
</evidence>
<dbReference type="EMBL" id="FWYF01000003">
    <property type="protein sequence ID" value="SMD35956.1"/>
    <property type="molecule type" value="Genomic_DNA"/>
</dbReference>
<name>A0A1W2GI44_REIFA</name>
<evidence type="ECO:0000256" key="6">
    <source>
        <dbReference type="ARBA" id="ARBA00023077"/>
    </source>
</evidence>
<keyword evidence="7 10" id="KW-0472">Membrane</keyword>
<dbReference type="GO" id="GO:0044718">
    <property type="term" value="P:siderophore transmembrane transport"/>
    <property type="evidence" value="ECO:0007669"/>
    <property type="project" value="TreeGrafter"/>
</dbReference>
<evidence type="ECO:0000256" key="8">
    <source>
        <dbReference type="ARBA" id="ARBA00023170"/>
    </source>
</evidence>
<dbReference type="OrthoDB" id="9768177at2"/>
<evidence type="ECO:0000256" key="3">
    <source>
        <dbReference type="ARBA" id="ARBA00022452"/>
    </source>
</evidence>
<dbReference type="NCBIfam" id="TIGR04056">
    <property type="entry name" value="OMP_RagA_SusC"/>
    <property type="match status" value="1"/>
</dbReference>
<dbReference type="InterPro" id="IPR039426">
    <property type="entry name" value="TonB-dep_rcpt-like"/>
</dbReference>
<dbReference type="Proteomes" id="UP000192472">
    <property type="component" value="Unassembled WGS sequence"/>
</dbReference>
<evidence type="ECO:0000313" key="14">
    <source>
        <dbReference type="EMBL" id="SMD35956.1"/>
    </source>
</evidence>
<evidence type="ECO:0000256" key="4">
    <source>
        <dbReference type="ARBA" id="ARBA00022692"/>
    </source>
</evidence>
<evidence type="ECO:0000256" key="1">
    <source>
        <dbReference type="ARBA" id="ARBA00004571"/>
    </source>
</evidence>
<dbReference type="PROSITE" id="PS52016">
    <property type="entry name" value="TONB_DEPENDENT_REC_3"/>
    <property type="match status" value="1"/>
</dbReference>
<keyword evidence="5" id="KW-0732">Signal</keyword>
<keyword evidence="4 10" id="KW-0812">Transmembrane</keyword>
<evidence type="ECO:0000259" key="12">
    <source>
        <dbReference type="Pfam" id="PF00593"/>
    </source>
</evidence>
<accession>A0A1W2GI44</accession>
<dbReference type="Pfam" id="PF07715">
    <property type="entry name" value="Plug"/>
    <property type="match status" value="1"/>
</dbReference>
<evidence type="ECO:0000259" key="13">
    <source>
        <dbReference type="Pfam" id="PF07715"/>
    </source>
</evidence>
<keyword evidence="15" id="KW-1185">Reference proteome</keyword>
<gene>
    <name evidence="14" type="ORF">SAMN04488029_2628</name>
</gene>
<dbReference type="GO" id="GO:0015344">
    <property type="term" value="F:siderophore uptake transmembrane transporter activity"/>
    <property type="evidence" value="ECO:0007669"/>
    <property type="project" value="TreeGrafter"/>
</dbReference>
<keyword evidence="2 10" id="KW-0813">Transport</keyword>
<keyword evidence="9 10" id="KW-0998">Cell outer membrane</keyword>
<dbReference type="InterPro" id="IPR008969">
    <property type="entry name" value="CarboxyPept-like_regulatory"/>
</dbReference>
<dbReference type="GO" id="GO:0009279">
    <property type="term" value="C:cell outer membrane"/>
    <property type="evidence" value="ECO:0007669"/>
    <property type="project" value="UniProtKB-SubCell"/>
</dbReference>
<dbReference type="InterPro" id="IPR036942">
    <property type="entry name" value="Beta-barrel_TonB_sf"/>
</dbReference>
<evidence type="ECO:0000256" key="9">
    <source>
        <dbReference type="ARBA" id="ARBA00023237"/>
    </source>
</evidence>
<dbReference type="InterPro" id="IPR012910">
    <property type="entry name" value="Plug_dom"/>
</dbReference>
<dbReference type="SUPFAM" id="SSF49464">
    <property type="entry name" value="Carboxypeptidase regulatory domain-like"/>
    <property type="match status" value="1"/>
</dbReference>
<dbReference type="Pfam" id="PF13715">
    <property type="entry name" value="CarbopepD_reg_2"/>
    <property type="match status" value="1"/>
</dbReference>
<evidence type="ECO:0000256" key="10">
    <source>
        <dbReference type="PROSITE-ProRule" id="PRU01360"/>
    </source>
</evidence>
<dbReference type="SUPFAM" id="SSF56935">
    <property type="entry name" value="Porins"/>
    <property type="match status" value="1"/>
</dbReference>
<dbReference type="Gene3D" id="2.170.130.10">
    <property type="entry name" value="TonB-dependent receptor, plug domain"/>
    <property type="match status" value="1"/>
</dbReference>
<dbReference type="Gene3D" id="2.60.40.1120">
    <property type="entry name" value="Carboxypeptidase-like, regulatory domain"/>
    <property type="match status" value="1"/>
</dbReference>
<dbReference type="PANTHER" id="PTHR30069">
    <property type="entry name" value="TONB-DEPENDENT OUTER MEMBRANE RECEPTOR"/>
    <property type="match status" value="1"/>
</dbReference>
<dbReference type="PANTHER" id="PTHR30069:SF29">
    <property type="entry name" value="HEMOGLOBIN AND HEMOGLOBIN-HAPTOGLOBIN-BINDING PROTEIN 1-RELATED"/>
    <property type="match status" value="1"/>
</dbReference>
<dbReference type="AlphaFoldDB" id="A0A1W2GI44"/>
<comment type="similarity">
    <text evidence="10 11">Belongs to the TonB-dependent receptor family.</text>
</comment>
<evidence type="ECO:0000313" key="15">
    <source>
        <dbReference type="Proteomes" id="UP000192472"/>
    </source>
</evidence>
<dbReference type="InterPro" id="IPR023996">
    <property type="entry name" value="TonB-dep_OMP_SusC/RagA"/>
</dbReference>
<evidence type="ECO:0000256" key="5">
    <source>
        <dbReference type="ARBA" id="ARBA00022729"/>
    </source>
</evidence>
<dbReference type="InterPro" id="IPR037066">
    <property type="entry name" value="Plug_dom_sf"/>
</dbReference>
<dbReference type="Gene3D" id="2.40.170.20">
    <property type="entry name" value="TonB-dependent receptor, beta-barrel domain"/>
    <property type="match status" value="1"/>
</dbReference>
<keyword evidence="6 11" id="KW-0798">TonB box</keyword>
<feature type="domain" description="TonB-dependent receptor-like beta-barrel" evidence="12">
    <location>
        <begin position="421"/>
        <end position="1024"/>
    </location>
</feature>
<dbReference type="Pfam" id="PF00593">
    <property type="entry name" value="TonB_dep_Rec_b-barrel"/>
    <property type="match status" value="1"/>
</dbReference>
<dbReference type="STRING" id="692418.SAMN04488029_2628"/>
<reference evidence="14 15" key="1">
    <citation type="submission" date="2017-04" db="EMBL/GenBank/DDBJ databases">
        <authorList>
            <person name="Afonso C.L."/>
            <person name="Miller P.J."/>
            <person name="Scott M.A."/>
            <person name="Spackman E."/>
            <person name="Goraichik I."/>
            <person name="Dimitrov K.M."/>
            <person name="Suarez D.L."/>
            <person name="Swayne D.E."/>
        </authorList>
    </citation>
    <scope>NUCLEOTIDE SEQUENCE [LARGE SCALE GENOMIC DNA]</scope>
    <source>
        <strain evidence="14 15">DSM 26133</strain>
    </source>
</reference>
<comment type="subcellular location">
    <subcellularLocation>
        <location evidence="1 10">Cell outer membrane</location>
        <topology evidence="1 10">Multi-pass membrane protein</topology>
    </subcellularLocation>
</comment>
<protein>
    <submittedName>
        <fullName evidence="14">TonB-linked outer membrane protein, SusC/RagA family</fullName>
    </submittedName>
</protein>
<keyword evidence="3 10" id="KW-1134">Transmembrane beta strand</keyword>